<gene>
    <name evidence="1" type="ORF">JVW63_01360</name>
</gene>
<evidence type="ECO:0000313" key="2">
    <source>
        <dbReference type="Proteomes" id="UP000705983"/>
    </source>
</evidence>
<organism evidence="1 2">
    <name type="scientific">Flaviflexus equikiangi</name>
    <dbReference type="NCBI Taxonomy" id="2758573"/>
    <lineage>
        <taxon>Bacteria</taxon>
        <taxon>Bacillati</taxon>
        <taxon>Actinomycetota</taxon>
        <taxon>Actinomycetes</taxon>
        <taxon>Actinomycetales</taxon>
        <taxon>Actinomycetaceae</taxon>
        <taxon>Flaviflexus</taxon>
    </lineage>
</organism>
<protein>
    <submittedName>
        <fullName evidence="1">Uncharacterized protein</fullName>
    </submittedName>
</protein>
<accession>A0ABS2TCI9</accession>
<dbReference type="EMBL" id="JAFFJS010000001">
    <property type="protein sequence ID" value="MBM9432360.1"/>
    <property type="molecule type" value="Genomic_DNA"/>
</dbReference>
<name>A0ABS2TCI9_9ACTO</name>
<sequence>MITDYRHVRGPAFDDDCQCHCSGRAADMQDALDEIHVLLDGQAASTITDTLLDQVREQADRR</sequence>
<dbReference type="RefSeq" id="WP_187995934.1">
    <property type="nucleotide sequence ID" value="NZ_JACEXG010000001.1"/>
</dbReference>
<dbReference type="Proteomes" id="UP000705983">
    <property type="component" value="Unassembled WGS sequence"/>
</dbReference>
<proteinExistence type="predicted"/>
<reference evidence="2" key="1">
    <citation type="submission" date="2021-02" db="EMBL/GenBank/DDBJ databases">
        <title>Leucobacter sp. CX169.</title>
        <authorList>
            <person name="Cheng Y."/>
        </authorList>
    </citation>
    <scope>NUCLEOTIDE SEQUENCE [LARGE SCALE GENOMIC DNA]</scope>
    <source>
        <strain evidence="2">JY899</strain>
    </source>
</reference>
<evidence type="ECO:0000313" key="1">
    <source>
        <dbReference type="EMBL" id="MBM9432360.1"/>
    </source>
</evidence>
<comment type="caution">
    <text evidence="1">The sequence shown here is derived from an EMBL/GenBank/DDBJ whole genome shotgun (WGS) entry which is preliminary data.</text>
</comment>
<keyword evidence="2" id="KW-1185">Reference proteome</keyword>